<dbReference type="EMBL" id="LKCW01000050">
    <property type="protein sequence ID" value="KPM42348.1"/>
    <property type="molecule type" value="Genomic_DNA"/>
</dbReference>
<evidence type="ECO:0000313" key="2">
    <source>
        <dbReference type="Proteomes" id="UP000050424"/>
    </source>
</evidence>
<organism evidence="1 2">
    <name type="scientific">Neonectria ditissima</name>
    <dbReference type="NCBI Taxonomy" id="78410"/>
    <lineage>
        <taxon>Eukaryota</taxon>
        <taxon>Fungi</taxon>
        <taxon>Dikarya</taxon>
        <taxon>Ascomycota</taxon>
        <taxon>Pezizomycotina</taxon>
        <taxon>Sordariomycetes</taxon>
        <taxon>Hypocreomycetidae</taxon>
        <taxon>Hypocreales</taxon>
        <taxon>Nectriaceae</taxon>
        <taxon>Neonectria</taxon>
    </lineage>
</organism>
<protein>
    <submittedName>
        <fullName evidence="1">Uncharacterized protein</fullName>
    </submittedName>
</protein>
<gene>
    <name evidence="1" type="ORF">AK830_g4186</name>
</gene>
<proteinExistence type="predicted"/>
<sequence length="54" mass="6034">MSTFNRTVISSAYGASYQMDPSTSDLKTLLKHKPQCIVDLVTQLYIRGLVANKE</sequence>
<evidence type="ECO:0000313" key="1">
    <source>
        <dbReference type="EMBL" id="KPM42348.1"/>
    </source>
</evidence>
<reference evidence="1 2" key="1">
    <citation type="submission" date="2015-09" db="EMBL/GenBank/DDBJ databases">
        <title>Draft genome of a European isolate of the apple canker pathogen Neonectria ditissima.</title>
        <authorList>
            <person name="Gomez-Cortecero A."/>
            <person name="Harrison R.J."/>
            <person name="Armitage A.D."/>
        </authorList>
    </citation>
    <scope>NUCLEOTIDE SEQUENCE [LARGE SCALE GENOMIC DNA]</scope>
    <source>
        <strain evidence="1 2">R09/05</strain>
    </source>
</reference>
<keyword evidence="2" id="KW-1185">Reference proteome</keyword>
<dbReference type="AlphaFoldDB" id="A0A0N8H7P5"/>
<name>A0A0N8H7P5_9HYPO</name>
<dbReference type="Proteomes" id="UP000050424">
    <property type="component" value="Unassembled WGS sequence"/>
</dbReference>
<comment type="caution">
    <text evidence="1">The sequence shown here is derived from an EMBL/GenBank/DDBJ whole genome shotgun (WGS) entry which is preliminary data.</text>
</comment>
<accession>A0A0N8H7P5</accession>